<keyword evidence="7 12" id="KW-0472">Membrane</keyword>
<name>A0A3B3QLR3_9TELE</name>
<feature type="repeat" description="Solcar" evidence="12">
    <location>
        <begin position="50"/>
        <end position="123"/>
    </location>
</feature>
<sequence length="469" mass="50256">MRKRPYRQHGGVLEAHGLPSVGSQRQAKVMDNARLNANQSVIPVNTMERREFTASLVAGGIAGMCVDLTLFPLDTIKTRLQSPQGFARAGGLRGIYAGVPSAAVGSFPNGGLLDPRAHRGGEAASTGRPVLRHAAGAAADSTPGGLLGLVPRLREHRAQRDPLLPGAVSSLGVPQEPLVTEAGSHAVFLASCSMWSVCRCGGLYAALEMGAGGEGARGKRKARSLQFTGSTFLQNSSQVASVSTGFLVCNKRPRQGEALLYKLTACVFIHPAFSLGGLWDRASQLSDQQCSGAWGCFSTAVITLGLRDSPDERSRITAGVGGADTGPRGPSAWWIWKPSKTVDTMFKAGALTPHTHIQYVYMVGALTPRTHIQYSYSVHLHGGGPYPTYSYLILIFSTFTWRGPLPRVLIFSTHIQYVYTAGALTPRTHIQYVYTAGALTLRTHIQYVYTAGALTPRTYIQYVYTAGAH</sequence>
<dbReference type="Proteomes" id="UP000261540">
    <property type="component" value="Unplaced"/>
</dbReference>
<evidence type="ECO:0000313" key="14">
    <source>
        <dbReference type="Ensembl" id="ENSPKIP00000006356.1"/>
    </source>
</evidence>
<evidence type="ECO:0000256" key="10">
    <source>
        <dbReference type="ARBA" id="ARBA00039950"/>
    </source>
</evidence>
<keyword evidence="3 13" id="KW-0813">Transport</keyword>
<comment type="similarity">
    <text evidence="2 13">Belongs to the mitochondrial carrier (TC 2.A.29) family.</text>
</comment>
<evidence type="ECO:0000256" key="4">
    <source>
        <dbReference type="ARBA" id="ARBA00022692"/>
    </source>
</evidence>
<accession>A0A3B3QLR3</accession>
<evidence type="ECO:0000256" key="3">
    <source>
        <dbReference type="ARBA" id="ARBA00022448"/>
    </source>
</evidence>
<organism evidence="14 15">
    <name type="scientific">Paramormyrops kingsleyae</name>
    <dbReference type="NCBI Taxonomy" id="1676925"/>
    <lineage>
        <taxon>Eukaryota</taxon>
        <taxon>Metazoa</taxon>
        <taxon>Chordata</taxon>
        <taxon>Craniata</taxon>
        <taxon>Vertebrata</taxon>
        <taxon>Euteleostomi</taxon>
        <taxon>Actinopterygii</taxon>
        <taxon>Neopterygii</taxon>
        <taxon>Teleostei</taxon>
        <taxon>Osteoglossocephala</taxon>
        <taxon>Osteoglossomorpha</taxon>
        <taxon>Osteoglossiformes</taxon>
        <taxon>Mormyridae</taxon>
        <taxon>Paramormyrops</taxon>
    </lineage>
</organism>
<protein>
    <recommendedName>
        <fullName evidence="10">Mitochondrial S-adenosylmethionine carrier protein</fullName>
    </recommendedName>
    <alternativeName>
        <fullName evidence="11">Solute carrier family 25 member 26</fullName>
    </alternativeName>
</protein>
<dbReference type="Pfam" id="PF00153">
    <property type="entry name" value="Mito_carr"/>
    <property type="match status" value="1"/>
</dbReference>
<keyword evidence="4 12" id="KW-0812">Transmembrane</keyword>
<dbReference type="GeneTree" id="ENSGT00550000074950"/>
<keyword evidence="6" id="KW-1133">Transmembrane helix</keyword>
<dbReference type="AlphaFoldDB" id="A0A3B3QLR3"/>
<evidence type="ECO:0000256" key="5">
    <source>
        <dbReference type="ARBA" id="ARBA00022737"/>
    </source>
</evidence>
<proteinExistence type="inferred from homology"/>
<keyword evidence="5" id="KW-0677">Repeat</keyword>
<dbReference type="InterPro" id="IPR023395">
    <property type="entry name" value="MCP_dom_sf"/>
</dbReference>
<evidence type="ECO:0000256" key="8">
    <source>
        <dbReference type="ARBA" id="ARBA00035847"/>
    </source>
</evidence>
<evidence type="ECO:0000256" key="1">
    <source>
        <dbReference type="ARBA" id="ARBA00004141"/>
    </source>
</evidence>
<evidence type="ECO:0000256" key="6">
    <source>
        <dbReference type="ARBA" id="ARBA00022989"/>
    </source>
</evidence>
<reference evidence="14" key="2">
    <citation type="submission" date="2025-09" db="UniProtKB">
        <authorList>
            <consortium name="Ensembl"/>
        </authorList>
    </citation>
    <scope>IDENTIFICATION</scope>
</reference>
<evidence type="ECO:0000256" key="9">
    <source>
        <dbReference type="ARBA" id="ARBA00037638"/>
    </source>
</evidence>
<reference evidence="14" key="1">
    <citation type="submission" date="2025-08" db="UniProtKB">
        <authorList>
            <consortium name="Ensembl"/>
        </authorList>
    </citation>
    <scope>IDENTIFICATION</scope>
</reference>
<dbReference type="PROSITE" id="PS50920">
    <property type="entry name" value="SOLCAR"/>
    <property type="match status" value="1"/>
</dbReference>
<dbReference type="Gene3D" id="1.50.40.10">
    <property type="entry name" value="Mitochondrial carrier domain"/>
    <property type="match status" value="1"/>
</dbReference>
<dbReference type="Ensembl" id="ENSPKIT00000030379.1">
    <property type="protein sequence ID" value="ENSPKIP00000006356.1"/>
    <property type="gene ID" value="ENSPKIG00000022646.1"/>
</dbReference>
<evidence type="ECO:0000256" key="12">
    <source>
        <dbReference type="PROSITE-ProRule" id="PRU00282"/>
    </source>
</evidence>
<evidence type="ECO:0000256" key="13">
    <source>
        <dbReference type="RuleBase" id="RU000488"/>
    </source>
</evidence>
<dbReference type="SUPFAM" id="SSF103506">
    <property type="entry name" value="Mitochondrial carrier"/>
    <property type="match status" value="1"/>
</dbReference>
<dbReference type="PANTHER" id="PTHR45667">
    <property type="entry name" value="S-ADENOSYLMETHIONINE MITOCHONDRIAL CARRIER PROTEIN"/>
    <property type="match status" value="1"/>
</dbReference>
<comment type="subcellular location">
    <subcellularLocation>
        <location evidence="1">Membrane</location>
        <topology evidence="1">Multi-pass membrane protein</topology>
    </subcellularLocation>
</comment>
<evidence type="ECO:0000256" key="11">
    <source>
        <dbReference type="ARBA" id="ARBA00041876"/>
    </source>
</evidence>
<comment type="function">
    <text evidence="9">Mitochondrial S-adenosyl-L-methionine/S-adenosyl-L-homocysteine antiporter. Mediates the exchange of cytosolic S-adenosyl-L-methionine, the predominant methyl-group donor for macromolecule methylation processes, for mitochondrial S-adenosylhomocysteine(SAH), a by-product of methylation reactions.</text>
</comment>
<keyword evidence="15" id="KW-1185">Reference proteome</keyword>
<dbReference type="GO" id="GO:0016020">
    <property type="term" value="C:membrane"/>
    <property type="evidence" value="ECO:0007669"/>
    <property type="project" value="UniProtKB-SubCell"/>
</dbReference>
<dbReference type="InterPro" id="IPR018108">
    <property type="entry name" value="MCP_transmembrane"/>
</dbReference>
<evidence type="ECO:0000313" key="15">
    <source>
        <dbReference type="Proteomes" id="UP000261540"/>
    </source>
</evidence>
<evidence type="ECO:0000256" key="2">
    <source>
        <dbReference type="ARBA" id="ARBA00006375"/>
    </source>
</evidence>
<evidence type="ECO:0000256" key="7">
    <source>
        <dbReference type="ARBA" id="ARBA00023136"/>
    </source>
</evidence>
<comment type="catalytic activity">
    <reaction evidence="8">
        <text>S-adenosyl-L-homocysteine(out) + S-adenosyl-L-methionine(in) = S-adenosyl-L-homocysteine(in) + S-adenosyl-L-methionine(out)</text>
        <dbReference type="Rhea" id="RHEA:75479"/>
        <dbReference type="ChEBI" id="CHEBI:57856"/>
        <dbReference type="ChEBI" id="CHEBI:59789"/>
    </reaction>
</comment>